<sequence>MSAFGLVLALIVIAVVVAAFYRQYANWRMAPWYSTLTVTLTWFLSMSIVVLIPMDISATYYHHCLDEHTPRPNASASAFPSASSSASSFAPTFTSDLGSATPSASSFAETTLDGLSPSDSLLFTATASILEPAATATSEALVTFLTSLSDAAPTPSSTGFVPASGQADQVVDPTMFCEQPWTYVSPDVFPVIWKIVYWTSQLLTWIILPFMQSYVDAGDFTFWGKLKTSIRENLIVYGSLGVLVVGLFLYIAIKASLSVDALLGIAMAASNTWGLFLLIGLLGVGLVETPRSTWNESRADWVTRHLQFKASKLRTELDDAEDDLSETLTDVKAVTQKINFTHHLRPYVDEILFKCPTNAADDLANRPNKHSRSTASESRLEGLTDITLSSLAKLHRRVIRRSLAVRRTQALYERCMDEALEFEEMVEQKDIAWTHFQSNLSSSYSGPFKKFVHKFTFLWRFRLRRLLFAFAAFVFLFFSLAIIWSECSFFKTDPTLSLYAIIMNSAGTSYQYTNVEVFSFISLTYMAICAYAVIFRIRFFNFYYLAKHQQTDDSSLLFSALFLSRLTAPLCLNFLSMSHLDGHVVSTISQETAFTQIMGHMDVVGFIQDGFNVYFPIFIVLIAVLAWFHACGRFLSCIGMSRFLDNDDLANDAIVEGRELIRRERRLRERAQNPGAASHNSLPAIRARGDDSMSRSSSNAASTSVIVDPTADAAGSGGLWSSFSSRFRSAPSNASAPSIAVHDAPPVSSTTGSTYTRASRGAGSSVYGFSLGASATSSSNNVNEDSWRASDRRPLNTGRDDHVIGLDFDVGQSGSFTSGLPSSARGSSRGGGRANTNIFDDF</sequence>
<protein>
    <recommendedName>
        <fullName evidence="12">LMBR1 domain-containing protein 2</fullName>
    </recommendedName>
</protein>
<evidence type="ECO:0000313" key="11">
    <source>
        <dbReference type="Proteomes" id="UP000008743"/>
    </source>
</evidence>
<dbReference type="eggNOG" id="KOG2296">
    <property type="taxonomic scope" value="Eukaryota"/>
</dbReference>
<proteinExistence type="inferred from homology"/>
<feature type="transmembrane region" description="Helical" evidence="8">
    <location>
        <begin position="42"/>
        <end position="61"/>
    </location>
</feature>
<evidence type="ECO:0000256" key="5">
    <source>
        <dbReference type="ARBA" id="ARBA00023136"/>
    </source>
</evidence>
<dbReference type="PANTHER" id="PTHR21355">
    <property type="entry name" value="G-PROTEIN COUPLED RECEPTOR-ASSOCIATED PROTEIN LMBRD2"/>
    <property type="match status" value="1"/>
</dbReference>
<feature type="region of interest" description="Disordered" evidence="7">
    <location>
        <begin position="669"/>
        <end position="701"/>
    </location>
</feature>
<evidence type="ECO:0000256" key="4">
    <source>
        <dbReference type="ARBA" id="ARBA00022989"/>
    </source>
</evidence>
<feature type="transmembrane region" description="Helical" evidence="8">
    <location>
        <begin position="613"/>
        <end position="635"/>
    </location>
</feature>
<dbReference type="RefSeq" id="XP_004365216.1">
    <property type="nucleotide sequence ID" value="XM_004365159.2"/>
</dbReference>
<dbReference type="InterPro" id="IPR051584">
    <property type="entry name" value="GPCR-associated_LMBR1"/>
</dbReference>
<feature type="compositionally biased region" description="Basic and acidic residues" evidence="7">
    <location>
        <begin position="785"/>
        <end position="800"/>
    </location>
</feature>
<keyword evidence="5 8" id="KW-0472">Membrane</keyword>
<keyword evidence="6" id="KW-0175">Coiled coil</keyword>
<dbReference type="PANTHER" id="PTHR21355:SF0">
    <property type="entry name" value="G-PROTEIN COUPLED RECEPTOR-ASSOCIATED PROTEIN LMBRD2"/>
    <property type="match status" value="1"/>
</dbReference>
<evidence type="ECO:0000256" key="3">
    <source>
        <dbReference type="ARBA" id="ARBA00022692"/>
    </source>
</evidence>
<dbReference type="Pfam" id="PF04791">
    <property type="entry name" value="LMBR1"/>
    <property type="match status" value="1"/>
</dbReference>
<keyword evidence="11" id="KW-1185">Reference proteome</keyword>
<keyword evidence="9" id="KW-0732">Signal</keyword>
<keyword evidence="4 8" id="KW-1133">Transmembrane helix</keyword>
<dbReference type="STRING" id="595528.A0A0D2WGY0"/>
<feature type="transmembrane region" description="Helical" evidence="8">
    <location>
        <begin position="265"/>
        <end position="287"/>
    </location>
</feature>
<evidence type="ECO:0000256" key="7">
    <source>
        <dbReference type="SAM" id="MobiDB-lite"/>
    </source>
</evidence>
<dbReference type="GO" id="GO:0016020">
    <property type="term" value="C:membrane"/>
    <property type="evidence" value="ECO:0007669"/>
    <property type="project" value="UniProtKB-SubCell"/>
</dbReference>
<feature type="chain" id="PRO_5002254368" description="LMBR1 domain-containing protein 2" evidence="9">
    <location>
        <begin position="19"/>
        <end position="842"/>
    </location>
</feature>
<keyword evidence="3 8" id="KW-0812">Transmembrane</keyword>
<evidence type="ECO:0000256" key="8">
    <source>
        <dbReference type="SAM" id="Phobius"/>
    </source>
</evidence>
<comment type="similarity">
    <text evidence="2">Belongs to the LIMR family.</text>
</comment>
<evidence type="ECO:0008006" key="12">
    <source>
        <dbReference type="Google" id="ProtNLM"/>
    </source>
</evidence>
<feature type="compositionally biased region" description="Polar residues" evidence="7">
    <location>
        <begin position="747"/>
        <end position="757"/>
    </location>
</feature>
<dbReference type="OrthoDB" id="203099at2759"/>
<evidence type="ECO:0000256" key="2">
    <source>
        <dbReference type="ARBA" id="ARBA00010487"/>
    </source>
</evidence>
<feature type="transmembrane region" description="Helical" evidence="8">
    <location>
        <begin position="466"/>
        <end position="484"/>
    </location>
</feature>
<dbReference type="AlphaFoldDB" id="A0A0D2WGY0"/>
<feature type="coiled-coil region" evidence="6">
    <location>
        <begin position="310"/>
        <end position="337"/>
    </location>
</feature>
<evidence type="ECO:0000256" key="1">
    <source>
        <dbReference type="ARBA" id="ARBA00004141"/>
    </source>
</evidence>
<feature type="compositionally biased region" description="Polar residues" evidence="7">
    <location>
        <begin position="775"/>
        <end position="784"/>
    </location>
</feature>
<feature type="region of interest" description="Disordered" evidence="7">
    <location>
        <begin position="817"/>
        <end position="842"/>
    </location>
</feature>
<evidence type="ECO:0000256" key="6">
    <source>
        <dbReference type="SAM" id="Coils"/>
    </source>
</evidence>
<feature type="transmembrane region" description="Helical" evidence="8">
    <location>
        <begin position="517"/>
        <end position="535"/>
    </location>
</feature>
<dbReference type="PhylomeDB" id="A0A0D2WGY0"/>
<gene>
    <name evidence="10" type="ORF">CAOG_000345</name>
</gene>
<accession>A0A0D2WGY0</accession>
<dbReference type="InterPro" id="IPR006876">
    <property type="entry name" value="LMBR1-like_membr_prot"/>
</dbReference>
<dbReference type="EMBL" id="KE346360">
    <property type="protein sequence ID" value="KJE88755.1"/>
    <property type="molecule type" value="Genomic_DNA"/>
</dbReference>
<feature type="signal peptide" evidence="9">
    <location>
        <begin position="1"/>
        <end position="18"/>
    </location>
</feature>
<feature type="region of interest" description="Disordered" evidence="7">
    <location>
        <begin position="732"/>
        <end position="761"/>
    </location>
</feature>
<evidence type="ECO:0000313" key="10">
    <source>
        <dbReference type="EMBL" id="KJE88755.1"/>
    </source>
</evidence>
<feature type="region of interest" description="Disordered" evidence="7">
    <location>
        <begin position="775"/>
        <end position="800"/>
    </location>
</feature>
<feature type="transmembrane region" description="Helical" evidence="8">
    <location>
        <begin position="234"/>
        <end position="253"/>
    </location>
</feature>
<dbReference type="Proteomes" id="UP000008743">
    <property type="component" value="Unassembled WGS sequence"/>
</dbReference>
<reference evidence="11" key="1">
    <citation type="submission" date="2011-02" db="EMBL/GenBank/DDBJ databases">
        <title>The Genome Sequence of Capsaspora owczarzaki ATCC 30864.</title>
        <authorList>
            <person name="Russ C."/>
            <person name="Cuomo C."/>
            <person name="Burger G."/>
            <person name="Gray M.W."/>
            <person name="Holland P.W.H."/>
            <person name="King N."/>
            <person name="Lang F.B.F."/>
            <person name="Roger A.J."/>
            <person name="Ruiz-Trillo I."/>
            <person name="Young S.K."/>
            <person name="Zeng Q."/>
            <person name="Gargeya S."/>
            <person name="Alvarado L."/>
            <person name="Berlin A."/>
            <person name="Chapman S.B."/>
            <person name="Chen Z."/>
            <person name="Freedman E."/>
            <person name="Gellesch M."/>
            <person name="Goldberg J."/>
            <person name="Griggs A."/>
            <person name="Gujja S."/>
            <person name="Heilman E."/>
            <person name="Heiman D."/>
            <person name="Howarth C."/>
            <person name="Mehta T."/>
            <person name="Neiman D."/>
            <person name="Pearson M."/>
            <person name="Roberts A."/>
            <person name="Saif S."/>
            <person name="Shea T."/>
            <person name="Shenoy N."/>
            <person name="Sisk P."/>
            <person name="Stolte C."/>
            <person name="Sykes S."/>
            <person name="White J."/>
            <person name="Yandava C."/>
            <person name="Haas B."/>
            <person name="Nusbaum C."/>
            <person name="Birren B."/>
        </authorList>
    </citation>
    <scope>NUCLEOTIDE SEQUENCE</scope>
    <source>
        <strain evidence="11">ATCC 30864</strain>
    </source>
</reference>
<dbReference type="InParanoid" id="A0A0D2WGY0"/>
<name>A0A0D2WGY0_CAPO3</name>
<evidence type="ECO:0000256" key="9">
    <source>
        <dbReference type="SAM" id="SignalP"/>
    </source>
</evidence>
<comment type="subcellular location">
    <subcellularLocation>
        <location evidence="1">Membrane</location>
        <topology evidence="1">Multi-pass membrane protein</topology>
    </subcellularLocation>
</comment>
<organism evidence="10 11">
    <name type="scientific">Capsaspora owczarzaki (strain ATCC 30864)</name>
    <dbReference type="NCBI Taxonomy" id="595528"/>
    <lineage>
        <taxon>Eukaryota</taxon>
        <taxon>Filasterea</taxon>
        <taxon>Capsaspora</taxon>
    </lineage>
</organism>